<name>A0A4Z2J6M5_9TELE</name>
<gene>
    <name evidence="2" type="ORF">EYF80_004553</name>
</gene>
<dbReference type="EMBL" id="SRLO01000022">
    <property type="protein sequence ID" value="TNN85203.1"/>
    <property type="molecule type" value="Genomic_DNA"/>
</dbReference>
<comment type="caution">
    <text evidence="2">The sequence shown here is derived from an EMBL/GenBank/DDBJ whole genome shotgun (WGS) entry which is preliminary data.</text>
</comment>
<accession>A0A4Z2J6M5</accession>
<evidence type="ECO:0000313" key="3">
    <source>
        <dbReference type="Proteomes" id="UP000314294"/>
    </source>
</evidence>
<reference evidence="2 3" key="1">
    <citation type="submission" date="2019-03" db="EMBL/GenBank/DDBJ databases">
        <title>First draft genome of Liparis tanakae, snailfish: a comprehensive survey of snailfish specific genes.</title>
        <authorList>
            <person name="Kim W."/>
            <person name="Song I."/>
            <person name="Jeong J.-H."/>
            <person name="Kim D."/>
            <person name="Kim S."/>
            <person name="Ryu S."/>
            <person name="Song J.Y."/>
            <person name="Lee S.K."/>
        </authorList>
    </citation>
    <scope>NUCLEOTIDE SEQUENCE [LARGE SCALE GENOMIC DNA]</scope>
    <source>
        <tissue evidence="2">Muscle</tissue>
    </source>
</reference>
<evidence type="ECO:0000256" key="1">
    <source>
        <dbReference type="SAM" id="MobiDB-lite"/>
    </source>
</evidence>
<protein>
    <submittedName>
        <fullName evidence="2">Uncharacterized protein</fullName>
    </submittedName>
</protein>
<sequence length="155" mass="17175">MNDPVKTRRQVEWDATGRTSWRSFRPLTFSGPLAALTSTPLGASMVKVLVGDSSLKRRAQTNRFKSGAFTSRAVGLASLRISDVQQKDVERCRRIDQRSVDHLPSVHVEGTERLPLDVNHRGMGETPGDEPEGPTGSGIRAPSPRLRRNMIRLCN</sequence>
<evidence type="ECO:0000313" key="2">
    <source>
        <dbReference type="EMBL" id="TNN85203.1"/>
    </source>
</evidence>
<dbReference type="Proteomes" id="UP000314294">
    <property type="component" value="Unassembled WGS sequence"/>
</dbReference>
<proteinExistence type="predicted"/>
<dbReference type="AlphaFoldDB" id="A0A4Z2J6M5"/>
<feature type="region of interest" description="Disordered" evidence="1">
    <location>
        <begin position="117"/>
        <end position="148"/>
    </location>
</feature>
<organism evidence="2 3">
    <name type="scientific">Liparis tanakae</name>
    <name type="common">Tanaka's snailfish</name>
    <dbReference type="NCBI Taxonomy" id="230148"/>
    <lineage>
        <taxon>Eukaryota</taxon>
        <taxon>Metazoa</taxon>
        <taxon>Chordata</taxon>
        <taxon>Craniata</taxon>
        <taxon>Vertebrata</taxon>
        <taxon>Euteleostomi</taxon>
        <taxon>Actinopterygii</taxon>
        <taxon>Neopterygii</taxon>
        <taxon>Teleostei</taxon>
        <taxon>Neoteleostei</taxon>
        <taxon>Acanthomorphata</taxon>
        <taxon>Eupercaria</taxon>
        <taxon>Perciformes</taxon>
        <taxon>Cottioidei</taxon>
        <taxon>Cottales</taxon>
        <taxon>Liparidae</taxon>
        <taxon>Liparis</taxon>
    </lineage>
</organism>
<keyword evidence="3" id="KW-1185">Reference proteome</keyword>